<dbReference type="PRINTS" id="PR00081">
    <property type="entry name" value="GDHRDH"/>
</dbReference>
<proteinExistence type="inferred from homology"/>
<evidence type="ECO:0000256" key="1">
    <source>
        <dbReference type="ARBA" id="ARBA00006484"/>
    </source>
</evidence>
<comment type="similarity">
    <text evidence="1">Belongs to the short-chain dehydrogenases/reductases (SDR) family.</text>
</comment>
<gene>
    <name evidence="4" type="ORF">OG398_07505</name>
</gene>
<evidence type="ECO:0000259" key="3">
    <source>
        <dbReference type="SMART" id="SM00822"/>
    </source>
</evidence>
<organism evidence="4">
    <name type="scientific">Streptomyces sp. NBC_00008</name>
    <dbReference type="NCBI Taxonomy" id="2903610"/>
    <lineage>
        <taxon>Bacteria</taxon>
        <taxon>Bacillati</taxon>
        <taxon>Actinomycetota</taxon>
        <taxon>Actinomycetes</taxon>
        <taxon>Kitasatosporales</taxon>
        <taxon>Streptomycetaceae</taxon>
        <taxon>Streptomyces</taxon>
    </lineage>
</organism>
<dbReference type="AlphaFoldDB" id="A0AAU2VLA4"/>
<dbReference type="PRINTS" id="PR00080">
    <property type="entry name" value="SDRFAMILY"/>
</dbReference>
<keyword evidence="2" id="KW-0560">Oxidoreductase</keyword>
<dbReference type="InterPro" id="IPR036291">
    <property type="entry name" value="NAD(P)-bd_dom_sf"/>
</dbReference>
<dbReference type="CDD" id="cd05233">
    <property type="entry name" value="SDR_c"/>
    <property type="match status" value="1"/>
</dbReference>
<accession>A0AAU2VLA4</accession>
<dbReference type="PANTHER" id="PTHR42760:SF133">
    <property type="entry name" value="3-OXOACYL-[ACYL-CARRIER-PROTEIN] REDUCTASE"/>
    <property type="match status" value="1"/>
</dbReference>
<dbReference type="Pfam" id="PF13561">
    <property type="entry name" value="adh_short_C2"/>
    <property type="match status" value="1"/>
</dbReference>
<protein>
    <submittedName>
        <fullName evidence="4">SDR family oxidoreductase</fullName>
    </submittedName>
</protein>
<feature type="domain" description="Ketoreductase" evidence="3">
    <location>
        <begin position="12"/>
        <end position="183"/>
    </location>
</feature>
<dbReference type="InterPro" id="IPR057326">
    <property type="entry name" value="KR_dom"/>
</dbReference>
<sequence length="267" mass="27169">MVRVIAESGSVRRVLVTGGASGIGAAITGWFLSEGHRVAVVDRDKAALREAFPAGRAPELLLPADVRDAEAVDCAFATIDAEWGGLDVLCNNAGISIRKPFLETTSAEWSQTLAVNLTGAFLVAQHAARRMVGSPNGGAVVNTASVSGLVGMPNYAAYNVSKAGLIELTRTMALELAPGVRVNAVCPGYVLTPMQRAEYTDRMLAECAAAVPAGRLGTPAEIAGLVGYLASDAAAFITGQSFVIDGGESAGGLASAPGSGPARSVAV</sequence>
<dbReference type="Gene3D" id="3.40.50.720">
    <property type="entry name" value="NAD(P)-binding Rossmann-like Domain"/>
    <property type="match status" value="1"/>
</dbReference>
<dbReference type="FunFam" id="3.40.50.720:FF:000084">
    <property type="entry name" value="Short-chain dehydrogenase reductase"/>
    <property type="match status" value="1"/>
</dbReference>
<evidence type="ECO:0000313" key="4">
    <source>
        <dbReference type="EMBL" id="WTW68122.1"/>
    </source>
</evidence>
<dbReference type="NCBIfam" id="NF005559">
    <property type="entry name" value="PRK07231.1"/>
    <property type="match status" value="1"/>
</dbReference>
<evidence type="ECO:0000256" key="2">
    <source>
        <dbReference type="ARBA" id="ARBA00023002"/>
    </source>
</evidence>
<dbReference type="PROSITE" id="PS00061">
    <property type="entry name" value="ADH_SHORT"/>
    <property type="match status" value="1"/>
</dbReference>
<name>A0AAU2VLA4_9ACTN</name>
<dbReference type="InterPro" id="IPR020904">
    <property type="entry name" value="Sc_DH/Rdtase_CS"/>
</dbReference>
<dbReference type="EMBL" id="CP108313">
    <property type="protein sequence ID" value="WTW68122.1"/>
    <property type="molecule type" value="Genomic_DNA"/>
</dbReference>
<dbReference type="InterPro" id="IPR002347">
    <property type="entry name" value="SDR_fam"/>
</dbReference>
<dbReference type="GO" id="GO:0016616">
    <property type="term" value="F:oxidoreductase activity, acting on the CH-OH group of donors, NAD or NADP as acceptor"/>
    <property type="evidence" value="ECO:0007669"/>
    <property type="project" value="UniProtKB-ARBA"/>
</dbReference>
<dbReference type="PANTHER" id="PTHR42760">
    <property type="entry name" value="SHORT-CHAIN DEHYDROGENASES/REDUCTASES FAMILY MEMBER"/>
    <property type="match status" value="1"/>
</dbReference>
<dbReference type="SMART" id="SM00822">
    <property type="entry name" value="PKS_KR"/>
    <property type="match status" value="1"/>
</dbReference>
<reference evidence="4" key="1">
    <citation type="submission" date="2022-10" db="EMBL/GenBank/DDBJ databases">
        <title>The complete genomes of actinobacterial strains from the NBC collection.</title>
        <authorList>
            <person name="Joergensen T.S."/>
            <person name="Alvarez Arevalo M."/>
            <person name="Sterndorff E.B."/>
            <person name="Faurdal D."/>
            <person name="Vuksanovic O."/>
            <person name="Mourched A.-S."/>
            <person name="Charusanti P."/>
            <person name="Shaw S."/>
            <person name="Blin K."/>
            <person name="Weber T."/>
        </authorList>
    </citation>
    <scope>NUCLEOTIDE SEQUENCE</scope>
    <source>
        <strain evidence="4">NBC_00008</strain>
    </source>
</reference>
<dbReference type="SUPFAM" id="SSF51735">
    <property type="entry name" value="NAD(P)-binding Rossmann-fold domains"/>
    <property type="match status" value="1"/>
</dbReference>